<name>A0ABV4D8W3_9LACT</name>
<evidence type="ECO:0000313" key="1">
    <source>
        <dbReference type="EMBL" id="MEY8537855.1"/>
    </source>
</evidence>
<evidence type="ECO:0000313" key="2">
    <source>
        <dbReference type="Proteomes" id="UP001565242"/>
    </source>
</evidence>
<protein>
    <submittedName>
        <fullName evidence="1">Uncharacterized protein</fullName>
    </submittedName>
</protein>
<gene>
    <name evidence="1" type="ORF">AALM99_05290</name>
</gene>
<dbReference type="EMBL" id="JBCLSQ010000010">
    <property type="protein sequence ID" value="MEY8537855.1"/>
    <property type="molecule type" value="Genomic_DNA"/>
</dbReference>
<comment type="caution">
    <text evidence="1">The sequence shown here is derived from an EMBL/GenBank/DDBJ whole genome shotgun (WGS) entry which is preliminary data.</text>
</comment>
<dbReference type="RefSeq" id="WP_251422666.1">
    <property type="nucleotide sequence ID" value="NZ_BAAFQO010000007.1"/>
</dbReference>
<sequence length="54" mass="6106">MTEKEKVKEIAKKYGSSLGKLSSEATAKEVKTVFKFFADDANRKQRELVGLKNK</sequence>
<accession>A0ABV4D8W3</accession>
<reference evidence="1 2" key="1">
    <citation type="submission" date="2024-03" db="EMBL/GenBank/DDBJ databases">
        <title>Mouse gut bacterial collection (mGBC) of GemPharmatech.</title>
        <authorList>
            <person name="He Y."/>
            <person name="Dong L."/>
            <person name="Wu D."/>
            <person name="Gao X."/>
            <person name="Lin Z."/>
        </authorList>
    </citation>
    <scope>NUCLEOTIDE SEQUENCE [LARGE SCALE GENOMIC DNA]</scope>
    <source>
        <strain evidence="1 2">20-218</strain>
    </source>
</reference>
<keyword evidence="2" id="KW-1185">Reference proteome</keyword>
<organism evidence="1 2">
    <name type="scientific">Lactococcus muris</name>
    <dbReference type="NCBI Taxonomy" id="2941330"/>
    <lineage>
        <taxon>Bacteria</taxon>
        <taxon>Bacillati</taxon>
        <taxon>Bacillota</taxon>
        <taxon>Bacilli</taxon>
        <taxon>Lactobacillales</taxon>
        <taxon>Streptococcaceae</taxon>
        <taxon>Lactococcus</taxon>
    </lineage>
</organism>
<proteinExistence type="predicted"/>
<dbReference type="Proteomes" id="UP001565242">
    <property type="component" value="Unassembled WGS sequence"/>
</dbReference>